<dbReference type="PANTHER" id="PTHR30419:SF8">
    <property type="entry name" value="NITROGEN ASSIMILATION TRANSCRIPTIONAL ACTIVATOR-RELATED"/>
    <property type="match status" value="1"/>
</dbReference>
<evidence type="ECO:0000256" key="4">
    <source>
        <dbReference type="ARBA" id="ARBA00023163"/>
    </source>
</evidence>
<dbReference type="SUPFAM" id="SSF46785">
    <property type="entry name" value="Winged helix' DNA-binding domain"/>
    <property type="match status" value="1"/>
</dbReference>
<evidence type="ECO:0000313" key="7">
    <source>
        <dbReference type="Proteomes" id="UP000824164"/>
    </source>
</evidence>
<reference evidence="6" key="1">
    <citation type="submission" date="2020-10" db="EMBL/GenBank/DDBJ databases">
        <authorList>
            <person name="Gilroy R."/>
        </authorList>
    </citation>
    <scope>NUCLEOTIDE SEQUENCE</scope>
    <source>
        <strain evidence="6">CHK187-14744</strain>
    </source>
</reference>
<dbReference type="EMBL" id="DVLT01000027">
    <property type="protein sequence ID" value="HIU02384.1"/>
    <property type="molecule type" value="Genomic_DNA"/>
</dbReference>
<protein>
    <submittedName>
        <fullName evidence="6">LysR family transcriptional regulator</fullName>
    </submittedName>
</protein>
<dbReference type="SUPFAM" id="SSF53850">
    <property type="entry name" value="Periplasmic binding protein-like II"/>
    <property type="match status" value="1"/>
</dbReference>
<dbReference type="Proteomes" id="UP000824164">
    <property type="component" value="Unassembled WGS sequence"/>
</dbReference>
<evidence type="ECO:0000259" key="5">
    <source>
        <dbReference type="PROSITE" id="PS50931"/>
    </source>
</evidence>
<dbReference type="CDD" id="cd05466">
    <property type="entry name" value="PBP2_LTTR_substrate"/>
    <property type="match status" value="1"/>
</dbReference>
<dbReference type="InterPro" id="IPR005119">
    <property type="entry name" value="LysR_subst-bd"/>
</dbReference>
<comment type="caution">
    <text evidence="6">The sequence shown here is derived from an EMBL/GenBank/DDBJ whole genome shotgun (WGS) entry which is preliminary data.</text>
</comment>
<dbReference type="InterPro" id="IPR050950">
    <property type="entry name" value="HTH-type_LysR_regulators"/>
</dbReference>
<comment type="similarity">
    <text evidence="1">Belongs to the LysR transcriptional regulatory family.</text>
</comment>
<keyword evidence="4" id="KW-0804">Transcription</keyword>
<dbReference type="PRINTS" id="PR00039">
    <property type="entry name" value="HTHLYSR"/>
</dbReference>
<dbReference type="Gene3D" id="1.10.10.10">
    <property type="entry name" value="Winged helix-like DNA-binding domain superfamily/Winged helix DNA-binding domain"/>
    <property type="match status" value="1"/>
</dbReference>
<dbReference type="GO" id="GO:0005829">
    <property type="term" value="C:cytosol"/>
    <property type="evidence" value="ECO:0007669"/>
    <property type="project" value="TreeGrafter"/>
</dbReference>
<proteinExistence type="inferred from homology"/>
<dbReference type="InterPro" id="IPR036390">
    <property type="entry name" value="WH_DNA-bd_sf"/>
</dbReference>
<evidence type="ECO:0000313" key="6">
    <source>
        <dbReference type="EMBL" id="HIU02384.1"/>
    </source>
</evidence>
<dbReference type="Pfam" id="PF03466">
    <property type="entry name" value="LysR_substrate"/>
    <property type="match status" value="1"/>
</dbReference>
<sequence>MNNYDYYRIFYYVAKYQSFTKAAELLNNSQPNLTRYMNNLEHSLDCKLFVRTNRGAHLTPEGEKLYRHIAIAFEHIYAGEEELRKDHSLESGQIIVAASETALRLYLLSRLERFHEKYPHVRLKLVNYSTPQAVESLENGLVDFAVVTTPLDIKEPVRKVYLHTFREVLLGGSKYRQLSAVPHSLQELADIPLISLGVETGTRRLYIQYYAEHGLDLAPDMEAATTDQILPLIEHNLGIGYYPEELAEKAVSHSRVFSIPLKEPLPVRHVCLVWDSARPKSIAAKKMLEVLMKDRQA</sequence>
<name>A0A9D1HFR5_9FIRM</name>
<accession>A0A9D1HFR5</accession>
<reference evidence="6" key="2">
    <citation type="journal article" date="2021" name="PeerJ">
        <title>Extensive microbial diversity within the chicken gut microbiome revealed by metagenomics and culture.</title>
        <authorList>
            <person name="Gilroy R."/>
            <person name="Ravi A."/>
            <person name="Getino M."/>
            <person name="Pursley I."/>
            <person name="Horton D.L."/>
            <person name="Alikhan N.F."/>
            <person name="Baker D."/>
            <person name="Gharbi K."/>
            <person name="Hall N."/>
            <person name="Watson M."/>
            <person name="Adriaenssens E.M."/>
            <person name="Foster-Nyarko E."/>
            <person name="Jarju S."/>
            <person name="Secka A."/>
            <person name="Antonio M."/>
            <person name="Oren A."/>
            <person name="Chaudhuri R.R."/>
            <person name="La Ragione R."/>
            <person name="Hildebrand F."/>
            <person name="Pallen M.J."/>
        </authorList>
    </citation>
    <scope>NUCLEOTIDE SEQUENCE</scope>
    <source>
        <strain evidence="6">CHK187-14744</strain>
    </source>
</reference>
<dbReference type="PANTHER" id="PTHR30419">
    <property type="entry name" value="HTH-TYPE TRANSCRIPTIONAL REGULATOR YBHD"/>
    <property type="match status" value="1"/>
</dbReference>
<organism evidence="6 7">
    <name type="scientific">Candidatus Onthocola gallistercoris</name>
    <dbReference type="NCBI Taxonomy" id="2840876"/>
    <lineage>
        <taxon>Bacteria</taxon>
        <taxon>Bacillati</taxon>
        <taxon>Bacillota</taxon>
        <taxon>Bacilli</taxon>
        <taxon>Candidatus Onthocola</taxon>
    </lineage>
</organism>
<feature type="domain" description="HTH lysR-type" evidence="5">
    <location>
        <begin position="8"/>
        <end position="59"/>
    </location>
</feature>
<evidence type="ECO:0000256" key="1">
    <source>
        <dbReference type="ARBA" id="ARBA00009437"/>
    </source>
</evidence>
<keyword evidence="2" id="KW-0805">Transcription regulation</keyword>
<dbReference type="Pfam" id="PF00126">
    <property type="entry name" value="HTH_1"/>
    <property type="match status" value="1"/>
</dbReference>
<dbReference type="GO" id="GO:0003700">
    <property type="term" value="F:DNA-binding transcription factor activity"/>
    <property type="evidence" value="ECO:0007669"/>
    <property type="project" value="InterPro"/>
</dbReference>
<dbReference type="GO" id="GO:0003677">
    <property type="term" value="F:DNA binding"/>
    <property type="evidence" value="ECO:0007669"/>
    <property type="project" value="UniProtKB-KW"/>
</dbReference>
<dbReference type="Gene3D" id="3.40.190.290">
    <property type="match status" value="1"/>
</dbReference>
<keyword evidence="3" id="KW-0238">DNA-binding</keyword>
<dbReference type="InterPro" id="IPR036388">
    <property type="entry name" value="WH-like_DNA-bd_sf"/>
</dbReference>
<evidence type="ECO:0000256" key="3">
    <source>
        <dbReference type="ARBA" id="ARBA00023125"/>
    </source>
</evidence>
<dbReference type="AlphaFoldDB" id="A0A9D1HFR5"/>
<evidence type="ECO:0000256" key="2">
    <source>
        <dbReference type="ARBA" id="ARBA00023015"/>
    </source>
</evidence>
<dbReference type="PROSITE" id="PS50931">
    <property type="entry name" value="HTH_LYSR"/>
    <property type="match status" value="1"/>
</dbReference>
<gene>
    <name evidence="6" type="ORF">IAB63_03920</name>
</gene>
<dbReference type="InterPro" id="IPR000847">
    <property type="entry name" value="LysR_HTH_N"/>
</dbReference>